<feature type="compositionally biased region" description="Pro residues" evidence="1">
    <location>
        <begin position="257"/>
        <end position="286"/>
    </location>
</feature>
<evidence type="ECO:0000256" key="2">
    <source>
        <dbReference type="SAM" id="Phobius"/>
    </source>
</evidence>
<name>A0A2P8DEP0_9ACTN</name>
<sequence length="310" mass="31269">MAIPQAFPRPARPRRLIGPSGVLLFLLCLFFPFVGVSCSGSMGTVDVGVSGWDMAVSGAPSVSGTGAFSDGSLPTSEFSPSSGDPMTEGVGLHPLMMLGVGSALVAAVLGAALPTPFARSLGGLLAAAAATALIAANEAVVLSELQGELDSGAMMGGTIESGTRFGFWVALIPLVAVLGYHVLEAAFGTRNPAPPGPTYPPQHLPGQPYPQGPAYPPQEPQYPPGEPHPPYSPYPPPPPAPPPQYPPAGTAPSGPYSGPPPDGSQGWGPPPPHPGYPPHHPGPYPGHPGGQGLDPGRAEDPGTPGVRGRG</sequence>
<feature type="transmembrane region" description="Helical" evidence="2">
    <location>
        <begin position="124"/>
        <end position="145"/>
    </location>
</feature>
<comment type="caution">
    <text evidence="3">The sequence shown here is derived from an EMBL/GenBank/DDBJ whole genome shotgun (WGS) entry which is preliminary data.</text>
</comment>
<proteinExistence type="predicted"/>
<dbReference type="AlphaFoldDB" id="A0A2P8DEP0"/>
<dbReference type="OrthoDB" id="3436865at2"/>
<feature type="transmembrane region" description="Helical" evidence="2">
    <location>
        <begin position="165"/>
        <end position="183"/>
    </location>
</feature>
<keyword evidence="2" id="KW-0812">Transmembrane</keyword>
<feature type="transmembrane region" description="Helical" evidence="2">
    <location>
        <begin position="92"/>
        <end position="112"/>
    </location>
</feature>
<evidence type="ECO:0000313" key="3">
    <source>
        <dbReference type="EMBL" id="PSK95685.1"/>
    </source>
</evidence>
<gene>
    <name evidence="3" type="ORF">CLV63_114118</name>
</gene>
<feature type="compositionally biased region" description="Low complexity" evidence="1">
    <location>
        <begin position="247"/>
        <end position="256"/>
    </location>
</feature>
<keyword evidence="4" id="KW-1185">Reference proteome</keyword>
<keyword evidence="2" id="KW-0472">Membrane</keyword>
<organism evidence="3 4">
    <name type="scientific">Murinocardiopsis flavida</name>
    <dbReference type="NCBI Taxonomy" id="645275"/>
    <lineage>
        <taxon>Bacteria</taxon>
        <taxon>Bacillati</taxon>
        <taxon>Actinomycetota</taxon>
        <taxon>Actinomycetes</taxon>
        <taxon>Streptosporangiales</taxon>
        <taxon>Nocardiopsidaceae</taxon>
        <taxon>Murinocardiopsis</taxon>
    </lineage>
</organism>
<dbReference type="Proteomes" id="UP000240542">
    <property type="component" value="Unassembled WGS sequence"/>
</dbReference>
<keyword evidence="2" id="KW-1133">Transmembrane helix</keyword>
<feature type="region of interest" description="Disordered" evidence="1">
    <location>
        <begin position="193"/>
        <end position="310"/>
    </location>
</feature>
<evidence type="ECO:0000256" key="1">
    <source>
        <dbReference type="SAM" id="MobiDB-lite"/>
    </source>
</evidence>
<dbReference type="RefSeq" id="WP_106584615.1">
    <property type="nucleotide sequence ID" value="NZ_PYGA01000014.1"/>
</dbReference>
<dbReference type="EMBL" id="PYGA01000014">
    <property type="protein sequence ID" value="PSK95685.1"/>
    <property type="molecule type" value="Genomic_DNA"/>
</dbReference>
<accession>A0A2P8DEP0</accession>
<reference evidence="3 4" key="1">
    <citation type="submission" date="2018-03" db="EMBL/GenBank/DDBJ databases">
        <title>Genomic Encyclopedia of Archaeal and Bacterial Type Strains, Phase II (KMG-II): from individual species to whole genera.</title>
        <authorList>
            <person name="Goeker M."/>
        </authorList>
    </citation>
    <scope>NUCLEOTIDE SEQUENCE [LARGE SCALE GENOMIC DNA]</scope>
    <source>
        <strain evidence="3 4">DSM 45312</strain>
    </source>
</reference>
<feature type="transmembrane region" description="Helical" evidence="2">
    <location>
        <begin position="21"/>
        <end position="42"/>
    </location>
</feature>
<feature type="compositionally biased region" description="Pro residues" evidence="1">
    <location>
        <begin position="193"/>
        <end position="246"/>
    </location>
</feature>
<protein>
    <submittedName>
        <fullName evidence="3">Uncharacterized protein</fullName>
    </submittedName>
</protein>
<evidence type="ECO:0000313" key="4">
    <source>
        <dbReference type="Proteomes" id="UP000240542"/>
    </source>
</evidence>